<dbReference type="RefSeq" id="WP_316001051.1">
    <property type="nucleotide sequence ID" value="NZ_JAWDIU010000001.1"/>
</dbReference>
<evidence type="ECO:0000313" key="1">
    <source>
        <dbReference type="EMBL" id="MDU0326469.1"/>
    </source>
</evidence>
<dbReference type="InterPro" id="IPR032710">
    <property type="entry name" value="NTF2-like_dom_sf"/>
</dbReference>
<evidence type="ECO:0000313" key="2">
    <source>
        <dbReference type="Proteomes" id="UP001256673"/>
    </source>
</evidence>
<reference evidence="1 2" key="1">
    <citation type="submission" date="2023-09" db="EMBL/GenBank/DDBJ databases">
        <title>Microbacterium fusihabitans sp. nov., Microbacterium phycihabitans sp. nov., and Microbacterium cervinum sp. nov., isolated from dried seaweeds of beach.</title>
        <authorList>
            <person name="Lee S.D."/>
        </authorList>
    </citation>
    <scope>NUCLEOTIDE SEQUENCE [LARGE SCALE GENOMIC DNA]</scope>
    <source>
        <strain evidence="1 2">KSW2-21</strain>
    </source>
</reference>
<dbReference type="Gene3D" id="3.10.450.50">
    <property type="match status" value="1"/>
</dbReference>
<dbReference type="Proteomes" id="UP001256673">
    <property type="component" value="Unassembled WGS sequence"/>
</dbReference>
<protein>
    <submittedName>
        <fullName evidence="1">Ester cyclase</fullName>
    </submittedName>
</protein>
<dbReference type="Pfam" id="PF07366">
    <property type="entry name" value="SnoaL"/>
    <property type="match status" value="1"/>
</dbReference>
<organism evidence="1 2">
    <name type="scientific">Microbacterium algihabitans</name>
    <dbReference type="NCBI Taxonomy" id="3075992"/>
    <lineage>
        <taxon>Bacteria</taxon>
        <taxon>Bacillati</taxon>
        <taxon>Actinomycetota</taxon>
        <taxon>Actinomycetes</taxon>
        <taxon>Micrococcales</taxon>
        <taxon>Microbacteriaceae</taxon>
        <taxon>Microbacterium</taxon>
    </lineage>
</organism>
<name>A0ABU3RUA0_9MICO</name>
<dbReference type="EMBL" id="JAWDIU010000001">
    <property type="protein sequence ID" value="MDU0326469.1"/>
    <property type="molecule type" value="Genomic_DNA"/>
</dbReference>
<keyword evidence="2" id="KW-1185">Reference proteome</keyword>
<sequence>MEPWEMREWFADFLDAYNRHDIEAVRGFVHPSVRRAHLPAGAEAWIADYAELLHAFPDWRAKRIQLLVEDDRLAVHLRAGGTHTGTFAHLPATRRRVNIASFAMYRVERGVIVEATGTDDAAQVRAAIS</sequence>
<gene>
    <name evidence="1" type="ORF">RWH43_06810</name>
</gene>
<dbReference type="SUPFAM" id="SSF54427">
    <property type="entry name" value="NTF2-like"/>
    <property type="match status" value="1"/>
</dbReference>
<comment type="caution">
    <text evidence="1">The sequence shown here is derived from an EMBL/GenBank/DDBJ whole genome shotgun (WGS) entry which is preliminary data.</text>
</comment>
<proteinExistence type="predicted"/>
<dbReference type="InterPro" id="IPR009959">
    <property type="entry name" value="Cyclase_SnoaL-like"/>
</dbReference>
<accession>A0ABU3RUA0</accession>